<evidence type="ECO:0000256" key="2">
    <source>
        <dbReference type="ARBA" id="ARBA00023002"/>
    </source>
</evidence>
<dbReference type="Proteomes" id="UP000724149">
    <property type="component" value="Unassembled WGS sequence"/>
</dbReference>
<dbReference type="EMBL" id="JACSNR010000007">
    <property type="protein sequence ID" value="MBM6923631.1"/>
    <property type="molecule type" value="Genomic_DNA"/>
</dbReference>
<keyword evidence="5" id="KW-1185">Reference proteome</keyword>
<feature type="domain" description="FAD-binding PCMH-type" evidence="3">
    <location>
        <begin position="1"/>
        <end position="162"/>
    </location>
</feature>
<dbReference type="InterPro" id="IPR036683">
    <property type="entry name" value="CO_DH_flav_C_dom_sf"/>
</dbReference>
<evidence type="ECO:0000313" key="4">
    <source>
        <dbReference type="EMBL" id="MBM6923631.1"/>
    </source>
</evidence>
<comment type="caution">
    <text evidence="4">The sequence shown here is derived from an EMBL/GenBank/DDBJ whole genome shotgun (WGS) entry which is preliminary data.</text>
</comment>
<dbReference type="SUPFAM" id="SSF55447">
    <property type="entry name" value="CO dehydrogenase flavoprotein C-terminal domain-like"/>
    <property type="match status" value="1"/>
</dbReference>
<evidence type="ECO:0000259" key="3">
    <source>
        <dbReference type="PROSITE" id="PS51387"/>
    </source>
</evidence>
<dbReference type="InterPro" id="IPR005107">
    <property type="entry name" value="CO_DH_flav_C"/>
</dbReference>
<evidence type="ECO:0000313" key="5">
    <source>
        <dbReference type="Proteomes" id="UP000724149"/>
    </source>
</evidence>
<dbReference type="Pfam" id="PF00941">
    <property type="entry name" value="FAD_binding_5"/>
    <property type="match status" value="1"/>
</dbReference>
<dbReference type="InterPro" id="IPR016169">
    <property type="entry name" value="FAD-bd_PCMH_sub2"/>
</dbReference>
<name>A0ABS2GNG2_9FIRM</name>
<organism evidence="4 5">
    <name type="scientific">Hydrogenoanaerobacterium saccharovorans</name>
    <dbReference type="NCBI Taxonomy" id="474960"/>
    <lineage>
        <taxon>Bacteria</taxon>
        <taxon>Bacillati</taxon>
        <taxon>Bacillota</taxon>
        <taxon>Clostridia</taxon>
        <taxon>Eubacteriales</taxon>
        <taxon>Oscillospiraceae</taxon>
        <taxon>Hydrogenoanaerobacterium</taxon>
    </lineage>
</organism>
<dbReference type="PANTHER" id="PTHR42659">
    <property type="entry name" value="XANTHINE DEHYDROGENASE SUBUNIT C-RELATED"/>
    <property type="match status" value="1"/>
</dbReference>
<keyword evidence="2" id="KW-0560">Oxidoreductase</keyword>
<sequence>MFTAERYVRPATLQEALELNRKRSSTILGGGCWLRLGRKRIGTLIDLSGLGLDQIEERDGWVRIGAMVSLRQLETSALLKERFGSLFADMTGHIVGVQFRECATFGGSVWGRFGFSDILTGLLALDCEVELAEAGRIPLRDFAARKADRDILAAVWVQLDGRKAVYHTVRNAGTDFPVLACAVSCGEGETAYRLSIGARPMKAVSLEVTPDTLETALDAVSFGTNLRAGAAYRRHLASVLANRGIRELEGEQA</sequence>
<dbReference type="RefSeq" id="WP_204721124.1">
    <property type="nucleotide sequence ID" value="NZ_JACSNR010000007.1"/>
</dbReference>
<dbReference type="PANTHER" id="PTHR42659:SF9">
    <property type="entry name" value="XANTHINE DEHYDROGENASE FAD-BINDING SUBUNIT XDHB-RELATED"/>
    <property type="match status" value="1"/>
</dbReference>
<evidence type="ECO:0000256" key="1">
    <source>
        <dbReference type="ARBA" id="ARBA00022630"/>
    </source>
</evidence>
<dbReference type="SMART" id="SM01092">
    <property type="entry name" value="CO_deh_flav_C"/>
    <property type="match status" value="1"/>
</dbReference>
<keyword evidence="1" id="KW-0285">Flavoprotein</keyword>
<dbReference type="InterPro" id="IPR002346">
    <property type="entry name" value="Mopterin_DH_FAD-bd"/>
</dbReference>
<dbReference type="Gene3D" id="3.30.465.10">
    <property type="match status" value="1"/>
</dbReference>
<dbReference type="InterPro" id="IPR051312">
    <property type="entry name" value="Diverse_Substr_Oxidored"/>
</dbReference>
<dbReference type="SUPFAM" id="SSF56176">
    <property type="entry name" value="FAD-binding/transporter-associated domain-like"/>
    <property type="match status" value="1"/>
</dbReference>
<protein>
    <submittedName>
        <fullName evidence="4">FAD binding domain-containing protein</fullName>
    </submittedName>
</protein>
<proteinExistence type="predicted"/>
<gene>
    <name evidence="4" type="ORF">H9X81_08015</name>
</gene>
<dbReference type="InterPro" id="IPR016166">
    <property type="entry name" value="FAD-bd_PCMH"/>
</dbReference>
<accession>A0ABS2GNG2</accession>
<reference evidence="4 5" key="1">
    <citation type="journal article" date="2021" name="Sci. Rep.">
        <title>The distribution of antibiotic resistance genes in chicken gut microbiota commensals.</title>
        <authorList>
            <person name="Juricova H."/>
            <person name="Matiasovicova J."/>
            <person name="Kubasova T."/>
            <person name="Cejkova D."/>
            <person name="Rychlik I."/>
        </authorList>
    </citation>
    <scope>NUCLEOTIDE SEQUENCE [LARGE SCALE GENOMIC DNA]</scope>
    <source>
        <strain evidence="4 5">An564</strain>
    </source>
</reference>
<dbReference type="InterPro" id="IPR036318">
    <property type="entry name" value="FAD-bd_PCMH-like_sf"/>
</dbReference>
<dbReference type="PROSITE" id="PS51387">
    <property type="entry name" value="FAD_PCMH"/>
    <property type="match status" value="1"/>
</dbReference>